<accession>A0AAV1IIS4</accession>
<feature type="coiled-coil region" evidence="1">
    <location>
        <begin position="131"/>
        <end position="232"/>
    </location>
</feature>
<keyword evidence="4" id="KW-1185">Reference proteome</keyword>
<gene>
    <name evidence="3" type="ORF">CVIRNUC_010358</name>
</gene>
<evidence type="ECO:0000313" key="3">
    <source>
        <dbReference type="EMBL" id="CAK0787142.1"/>
    </source>
</evidence>
<proteinExistence type="predicted"/>
<dbReference type="AlphaFoldDB" id="A0AAV1IIS4"/>
<evidence type="ECO:0000313" key="4">
    <source>
        <dbReference type="Proteomes" id="UP001314263"/>
    </source>
</evidence>
<organism evidence="3 4">
    <name type="scientific">Coccomyxa viridis</name>
    <dbReference type="NCBI Taxonomy" id="1274662"/>
    <lineage>
        <taxon>Eukaryota</taxon>
        <taxon>Viridiplantae</taxon>
        <taxon>Chlorophyta</taxon>
        <taxon>core chlorophytes</taxon>
        <taxon>Trebouxiophyceae</taxon>
        <taxon>Trebouxiophyceae incertae sedis</taxon>
        <taxon>Coccomyxaceae</taxon>
        <taxon>Coccomyxa</taxon>
    </lineage>
</organism>
<sequence>MAVWLRPSKARGTHQVRHALRPTLASEGCRTSNEEADLSYNVEMRTPEQTALIALRGLLEAKDVHIQKLQGEARGAESSSEQRLDAVRQCCHAKIKGLQSSNADELHMLKRTLESKAHEAGTQSQEVSRKLRAEELLVTDLRQDLKRAESHAARAEAVTAKLRRRTEASRKDAGAALSKVEQQAEEIAQLQQDVDRERGMHSAASSAMQTRIEDLSGSLARLQEEVAALHATIQVQCLERIRLQEQLKHAQAAGMEKPAPALQRPEQHHQGASISTETTQDPQPDSPEKWAPSPAIQRRASTMGARAFSDLRPGKSRKWQA</sequence>
<dbReference type="EMBL" id="CAUYUE010000016">
    <property type="protein sequence ID" value="CAK0787142.1"/>
    <property type="molecule type" value="Genomic_DNA"/>
</dbReference>
<evidence type="ECO:0000256" key="2">
    <source>
        <dbReference type="SAM" id="MobiDB-lite"/>
    </source>
</evidence>
<protein>
    <submittedName>
        <fullName evidence="3">Uncharacterized protein</fullName>
    </submittedName>
</protein>
<reference evidence="3 4" key="1">
    <citation type="submission" date="2023-10" db="EMBL/GenBank/DDBJ databases">
        <authorList>
            <person name="Maclean D."/>
            <person name="Macfadyen A."/>
        </authorList>
    </citation>
    <scope>NUCLEOTIDE SEQUENCE [LARGE SCALE GENOMIC DNA]</scope>
</reference>
<name>A0AAV1IIS4_9CHLO</name>
<feature type="region of interest" description="Disordered" evidence="2">
    <location>
        <begin position="249"/>
        <end position="321"/>
    </location>
</feature>
<comment type="caution">
    <text evidence="3">The sequence shown here is derived from an EMBL/GenBank/DDBJ whole genome shotgun (WGS) entry which is preliminary data.</text>
</comment>
<feature type="compositionally biased region" description="Polar residues" evidence="2">
    <location>
        <begin position="270"/>
        <end position="283"/>
    </location>
</feature>
<evidence type="ECO:0000256" key="1">
    <source>
        <dbReference type="SAM" id="Coils"/>
    </source>
</evidence>
<dbReference type="Proteomes" id="UP001314263">
    <property type="component" value="Unassembled WGS sequence"/>
</dbReference>
<keyword evidence="1" id="KW-0175">Coiled coil</keyword>